<comment type="similarity">
    <text evidence="3 8">Belongs to the UbiA prenyltransferase family.</text>
</comment>
<evidence type="ECO:0000256" key="7">
    <source>
        <dbReference type="ARBA" id="ARBA00023136"/>
    </source>
</evidence>
<dbReference type="InterPro" id="IPR000537">
    <property type="entry name" value="UbiA_prenyltransferase"/>
</dbReference>
<keyword evidence="8" id="KW-0496">Mitochondrion</keyword>
<dbReference type="OrthoDB" id="18170at2759"/>
<evidence type="ECO:0000256" key="2">
    <source>
        <dbReference type="ARBA" id="ARBA00004141"/>
    </source>
</evidence>
<comment type="pathway">
    <text evidence="8">Cofactor biosynthesis; ubiquinone biosynthesis.</text>
</comment>
<dbReference type="PROSITE" id="PS00943">
    <property type="entry name" value="UBIA"/>
    <property type="match status" value="1"/>
</dbReference>
<dbReference type="NCBIfam" id="TIGR01474">
    <property type="entry name" value="ubiA_proteo"/>
    <property type="match status" value="1"/>
</dbReference>
<proteinExistence type="inferred from homology"/>
<comment type="function">
    <text evidence="8">Catalyzes the prenylation of para-hydroxybenzoate (PHB) with an all-trans polyprenyl group. Mediates the second step in the final reaction sequence of coenzyme Q (CoQ) biosynthesis, which is the condensation of the polyisoprenoid side chain with PHB, generating the first membrane-bound Q intermediate.</text>
</comment>
<dbReference type="InterPro" id="IPR006370">
    <property type="entry name" value="HB_polyprenyltransferase-like"/>
</dbReference>
<dbReference type="PANTHER" id="PTHR11048:SF28">
    <property type="entry name" value="4-HYDROXYBENZOATE POLYPRENYLTRANSFERASE, MITOCHONDRIAL"/>
    <property type="match status" value="1"/>
</dbReference>
<reference evidence="9 10" key="1">
    <citation type="journal article" date="2019" name="Environ. Microbiol.">
        <title>At the nexus of three kingdoms: the genome of the mycorrhizal fungus Gigaspora margarita provides insights into plant, endobacterial and fungal interactions.</title>
        <authorList>
            <person name="Venice F."/>
            <person name="Ghignone S."/>
            <person name="Salvioli di Fossalunga A."/>
            <person name="Amselem J."/>
            <person name="Novero M."/>
            <person name="Xianan X."/>
            <person name="Sedzielewska Toro K."/>
            <person name="Morin E."/>
            <person name="Lipzen A."/>
            <person name="Grigoriev I.V."/>
            <person name="Henrissat B."/>
            <person name="Martin F.M."/>
            <person name="Bonfante P."/>
        </authorList>
    </citation>
    <scope>NUCLEOTIDE SEQUENCE [LARGE SCALE GENOMIC DNA]</scope>
    <source>
        <strain evidence="9 10">BEG34</strain>
    </source>
</reference>
<feature type="transmembrane region" description="Helical" evidence="8">
    <location>
        <begin position="146"/>
        <end position="166"/>
    </location>
</feature>
<dbReference type="InterPro" id="IPR030470">
    <property type="entry name" value="UbiA_prenylTrfase_CS"/>
</dbReference>
<dbReference type="InterPro" id="IPR039653">
    <property type="entry name" value="Prenyltransferase"/>
</dbReference>
<feature type="transmembrane region" description="Helical" evidence="8">
    <location>
        <begin position="186"/>
        <end position="208"/>
    </location>
</feature>
<dbReference type="EMBL" id="WTPW01002140">
    <property type="protein sequence ID" value="KAF0395538.1"/>
    <property type="molecule type" value="Genomic_DNA"/>
</dbReference>
<keyword evidence="7 8" id="KW-0472">Membrane</keyword>
<dbReference type="EC" id="2.5.1.39" evidence="8"/>
<feature type="transmembrane region" description="Helical" evidence="8">
    <location>
        <begin position="314"/>
        <end position="331"/>
    </location>
</feature>
<keyword evidence="5 8" id="KW-0812">Transmembrane</keyword>
<dbReference type="AlphaFoldDB" id="A0A8H3X1W3"/>
<dbReference type="Pfam" id="PF01040">
    <property type="entry name" value="UbiA"/>
    <property type="match status" value="1"/>
</dbReference>
<dbReference type="PANTHER" id="PTHR11048">
    <property type="entry name" value="PRENYLTRANSFERASES"/>
    <property type="match status" value="1"/>
</dbReference>
<keyword evidence="4 8" id="KW-0808">Transferase</keyword>
<dbReference type="GO" id="GO:0008299">
    <property type="term" value="P:isoprenoid biosynthetic process"/>
    <property type="evidence" value="ECO:0007669"/>
    <property type="project" value="UniProtKB-UniRule"/>
</dbReference>
<sequence>MFLSRLRNLKASKPYNFKIFRVALLDNKKIPCTTCSYSFIYTRKLRNSSNSNLYLRLSHVIRAQRISHWQIATYSSTAPSTVEETFKKNVPERSSWLYTYLPPKLVPYALLARLDKPIGTWLLYLPCTWSITMATYHAQLPVSQTIYMLTLFGVGAFIMRGAGCTINDLWDKKIDKLVERTQNRPIASGAVTPFQAITFLGLQLSAGLTVLTQLNYYSIILGATSLSIVSIYPLMKRVTFWPQLYLGLAFNWGALLGWPAMIGNNEWSVTLPLYFAGICWTLVYDTIYAHQDKGFDSAIGVKSTALLFGDNTRLWLSFFSGSMVTFLFIAGQMNDHNWPFYSISVLGTGIHLAWQLRTVNFDDVVDCDRKFRNNKWVGVLVLSGILADIAWKVVNNDQSTNVSEID</sequence>
<evidence type="ECO:0000313" key="9">
    <source>
        <dbReference type="EMBL" id="KAF0395538.1"/>
    </source>
</evidence>
<dbReference type="GO" id="GO:0008412">
    <property type="term" value="F:4-hydroxybenzoate polyprenyltransferase activity"/>
    <property type="evidence" value="ECO:0007669"/>
    <property type="project" value="UniProtKB-EC"/>
</dbReference>
<dbReference type="FunFam" id="1.10.357.140:FF:000003">
    <property type="entry name" value="4-hydroxybenzoate polyprenyltransferase, mitochondrial"/>
    <property type="match status" value="1"/>
</dbReference>
<dbReference type="Proteomes" id="UP000439903">
    <property type="component" value="Unassembled WGS sequence"/>
</dbReference>
<evidence type="ECO:0000256" key="6">
    <source>
        <dbReference type="ARBA" id="ARBA00022989"/>
    </source>
</evidence>
<dbReference type="HAMAP" id="MF_01635">
    <property type="entry name" value="UbiA"/>
    <property type="match status" value="1"/>
</dbReference>
<evidence type="ECO:0000256" key="1">
    <source>
        <dbReference type="ARBA" id="ARBA00001946"/>
    </source>
</evidence>
<name>A0A8H3X1W3_GIGMA</name>
<dbReference type="UniPathway" id="UPA00232"/>
<comment type="caution">
    <text evidence="9">The sequence shown here is derived from an EMBL/GenBank/DDBJ whole genome shotgun (WGS) entry which is preliminary data.</text>
</comment>
<feature type="transmembrane region" description="Helical" evidence="8">
    <location>
        <begin position="376"/>
        <end position="394"/>
    </location>
</feature>
<evidence type="ECO:0000256" key="4">
    <source>
        <dbReference type="ARBA" id="ARBA00022679"/>
    </source>
</evidence>
<keyword evidence="6 8" id="KW-1133">Transmembrane helix</keyword>
<keyword evidence="8" id="KW-0414">Isoprene biosynthesis</keyword>
<evidence type="ECO:0000256" key="8">
    <source>
        <dbReference type="HAMAP-Rule" id="MF_03189"/>
    </source>
</evidence>
<keyword evidence="8" id="KW-0999">Mitochondrion inner membrane</keyword>
<dbReference type="Gene3D" id="1.10.357.140">
    <property type="entry name" value="UbiA prenyltransferase"/>
    <property type="match status" value="1"/>
</dbReference>
<dbReference type="InterPro" id="IPR044878">
    <property type="entry name" value="UbiA_sf"/>
</dbReference>
<dbReference type="CDD" id="cd13959">
    <property type="entry name" value="PT_UbiA_COQ2"/>
    <property type="match status" value="1"/>
</dbReference>
<organism evidence="9 10">
    <name type="scientific">Gigaspora margarita</name>
    <dbReference type="NCBI Taxonomy" id="4874"/>
    <lineage>
        <taxon>Eukaryota</taxon>
        <taxon>Fungi</taxon>
        <taxon>Fungi incertae sedis</taxon>
        <taxon>Mucoromycota</taxon>
        <taxon>Glomeromycotina</taxon>
        <taxon>Glomeromycetes</taxon>
        <taxon>Diversisporales</taxon>
        <taxon>Gigasporaceae</taxon>
        <taxon>Gigaspora</taxon>
    </lineage>
</organism>
<feature type="transmembrane region" description="Helical" evidence="8">
    <location>
        <begin position="338"/>
        <end position="356"/>
    </location>
</feature>
<keyword evidence="10" id="KW-1185">Reference proteome</keyword>
<comment type="subcellular location">
    <subcellularLocation>
        <location evidence="2">Membrane</location>
        <topology evidence="2">Multi-pass membrane protein</topology>
    </subcellularLocation>
    <subcellularLocation>
        <location evidence="8">Mitochondrion inner membrane</location>
        <topology evidence="8">Multi-pass membrane protein</topology>
        <orientation evidence="8">Matrix side</orientation>
    </subcellularLocation>
</comment>
<dbReference type="GO" id="GO:0006744">
    <property type="term" value="P:ubiquinone biosynthetic process"/>
    <property type="evidence" value="ECO:0007669"/>
    <property type="project" value="UniProtKB-UniRule"/>
</dbReference>
<keyword evidence="8" id="KW-0831">Ubiquinone biosynthesis</keyword>
<comment type="cofactor">
    <cofactor evidence="1 8">
        <name>Mg(2+)</name>
        <dbReference type="ChEBI" id="CHEBI:18420"/>
    </cofactor>
</comment>
<gene>
    <name evidence="9" type="ORF">F8M41_010224</name>
</gene>
<evidence type="ECO:0000313" key="10">
    <source>
        <dbReference type="Proteomes" id="UP000439903"/>
    </source>
</evidence>
<accession>A0A8H3X1W3</accession>
<feature type="transmembrane region" description="Helical" evidence="8">
    <location>
        <begin position="214"/>
        <end position="232"/>
    </location>
</feature>
<feature type="transmembrane region" description="Helical" evidence="8">
    <location>
        <begin position="121"/>
        <end position="140"/>
    </location>
</feature>
<evidence type="ECO:0000256" key="3">
    <source>
        <dbReference type="ARBA" id="ARBA00005985"/>
    </source>
</evidence>
<comment type="catalytic activity">
    <reaction evidence="8">
        <text>an all-trans-polyprenyl diphosphate + 4-hydroxybenzoate = a 4-hydroxy-3-(all-trans-polyprenyl)benzoate + diphosphate</text>
        <dbReference type="Rhea" id="RHEA:44504"/>
        <dbReference type="Rhea" id="RHEA-COMP:9514"/>
        <dbReference type="Rhea" id="RHEA-COMP:9564"/>
        <dbReference type="ChEBI" id="CHEBI:17879"/>
        <dbReference type="ChEBI" id="CHEBI:33019"/>
        <dbReference type="ChEBI" id="CHEBI:58914"/>
        <dbReference type="ChEBI" id="CHEBI:78396"/>
        <dbReference type="EC" id="2.5.1.39"/>
    </reaction>
</comment>
<feature type="transmembrane region" description="Helical" evidence="8">
    <location>
        <begin position="244"/>
        <end position="262"/>
    </location>
</feature>
<protein>
    <recommendedName>
        <fullName evidence="8">4-hydroxybenzoate polyprenyltransferase, mitochondrial</fullName>
        <shortName evidence="8">4-HB polyprenyltransferase</shortName>
        <ecNumber evidence="8">2.5.1.39</ecNumber>
    </recommendedName>
    <alternativeName>
        <fullName evidence="8">Para-hydroxybenzoate--polyprenyltransferase</fullName>
        <shortName evidence="8">PHB:PPT</shortName>
        <shortName evidence="8">PHB:polyprenyltransferase</shortName>
    </alternativeName>
</protein>
<dbReference type="GO" id="GO:0005743">
    <property type="term" value="C:mitochondrial inner membrane"/>
    <property type="evidence" value="ECO:0007669"/>
    <property type="project" value="UniProtKB-SubCell"/>
</dbReference>
<evidence type="ECO:0000256" key="5">
    <source>
        <dbReference type="ARBA" id="ARBA00022692"/>
    </source>
</evidence>